<dbReference type="InterPro" id="IPR036116">
    <property type="entry name" value="FN3_sf"/>
</dbReference>
<dbReference type="PROSITE" id="PS50853">
    <property type="entry name" value="FN3"/>
    <property type="match status" value="1"/>
</dbReference>
<sequence>MSDIPCEVTDSTITLKWSEPQSYGREITQYTVYQRIVTDGKLAEWDELKTITDVSVRELKVVLEKGKVYEFVVTATNVHGESLIEEGKLKRVKTIGDIDGGDQQSHGTTGSSCDKEKRILHAVYASLIILSLIINLILGVIIWKMRRRSGK</sequence>
<dbReference type="EMBL" id="MU826841">
    <property type="protein sequence ID" value="KAJ7371871.1"/>
    <property type="molecule type" value="Genomic_DNA"/>
</dbReference>
<keyword evidence="1" id="KW-0472">Membrane</keyword>
<reference evidence="3" key="1">
    <citation type="submission" date="2023-01" db="EMBL/GenBank/DDBJ databases">
        <title>Genome assembly of the deep-sea coral Lophelia pertusa.</title>
        <authorList>
            <person name="Herrera S."/>
            <person name="Cordes E."/>
        </authorList>
    </citation>
    <scope>NUCLEOTIDE SEQUENCE</scope>
    <source>
        <strain evidence="3">USNM1676648</strain>
        <tissue evidence="3">Polyp</tissue>
    </source>
</reference>
<dbReference type="Gene3D" id="2.60.40.10">
    <property type="entry name" value="Immunoglobulins"/>
    <property type="match status" value="1"/>
</dbReference>
<evidence type="ECO:0000259" key="2">
    <source>
        <dbReference type="PROSITE" id="PS50853"/>
    </source>
</evidence>
<dbReference type="CDD" id="cd00063">
    <property type="entry name" value="FN3"/>
    <property type="match status" value="1"/>
</dbReference>
<protein>
    <recommendedName>
        <fullName evidence="2">Fibronectin type-III domain-containing protein</fullName>
    </recommendedName>
</protein>
<feature type="transmembrane region" description="Helical" evidence="1">
    <location>
        <begin position="122"/>
        <end position="143"/>
    </location>
</feature>
<dbReference type="OrthoDB" id="5981765at2759"/>
<comment type="caution">
    <text evidence="3">The sequence shown here is derived from an EMBL/GenBank/DDBJ whole genome shotgun (WGS) entry which is preliminary data.</text>
</comment>
<dbReference type="SUPFAM" id="SSF49265">
    <property type="entry name" value="Fibronectin type III"/>
    <property type="match status" value="1"/>
</dbReference>
<gene>
    <name evidence="3" type="ORF">OS493_022591</name>
</gene>
<proteinExistence type="predicted"/>
<dbReference type="InterPro" id="IPR013783">
    <property type="entry name" value="Ig-like_fold"/>
</dbReference>
<dbReference type="InterPro" id="IPR003961">
    <property type="entry name" value="FN3_dom"/>
</dbReference>
<keyword evidence="1" id="KW-1133">Transmembrane helix</keyword>
<dbReference type="Pfam" id="PF00041">
    <property type="entry name" value="fn3"/>
    <property type="match status" value="1"/>
</dbReference>
<organism evidence="3 4">
    <name type="scientific">Desmophyllum pertusum</name>
    <dbReference type="NCBI Taxonomy" id="174260"/>
    <lineage>
        <taxon>Eukaryota</taxon>
        <taxon>Metazoa</taxon>
        <taxon>Cnidaria</taxon>
        <taxon>Anthozoa</taxon>
        <taxon>Hexacorallia</taxon>
        <taxon>Scleractinia</taxon>
        <taxon>Caryophylliina</taxon>
        <taxon>Caryophylliidae</taxon>
        <taxon>Desmophyllum</taxon>
    </lineage>
</organism>
<name>A0A9W9YYT9_9CNID</name>
<evidence type="ECO:0000256" key="1">
    <source>
        <dbReference type="SAM" id="Phobius"/>
    </source>
</evidence>
<evidence type="ECO:0000313" key="3">
    <source>
        <dbReference type="EMBL" id="KAJ7371871.1"/>
    </source>
</evidence>
<dbReference type="AlphaFoldDB" id="A0A9W9YYT9"/>
<evidence type="ECO:0000313" key="4">
    <source>
        <dbReference type="Proteomes" id="UP001163046"/>
    </source>
</evidence>
<dbReference type="Proteomes" id="UP001163046">
    <property type="component" value="Unassembled WGS sequence"/>
</dbReference>
<keyword evidence="4" id="KW-1185">Reference proteome</keyword>
<feature type="domain" description="Fibronectin type-III" evidence="2">
    <location>
        <begin position="1"/>
        <end position="97"/>
    </location>
</feature>
<accession>A0A9W9YYT9</accession>
<keyword evidence="1" id="KW-0812">Transmembrane</keyword>